<reference evidence="1" key="1">
    <citation type="submission" date="2020-09" db="EMBL/GenBank/DDBJ databases">
        <authorList>
            <person name="Kikuchi T."/>
        </authorList>
    </citation>
    <scope>NUCLEOTIDE SEQUENCE</scope>
    <source>
        <strain evidence="1">SH1</strain>
    </source>
</reference>
<dbReference type="AlphaFoldDB" id="A0A811K1M8"/>
<dbReference type="EMBL" id="CAJFDH010000002">
    <property type="protein sequence ID" value="CAD5209326.1"/>
    <property type="molecule type" value="Genomic_DNA"/>
</dbReference>
<protein>
    <submittedName>
        <fullName evidence="1">Uncharacterized protein</fullName>
    </submittedName>
</protein>
<dbReference type="EMBL" id="CAJFCW020000002">
    <property type="protein sequence ID" value="CAG9089029.1"/>
    <property type="molecule type" value="Genomic_DNA"/>
</dbReference>
<dbReference type="Proteomes" id="UP000614601">
    <property type="component" value="Unassembled WGS sequence"/>
</dbReference>
<evidence type="ECO:0000313" key="2">
    <source>
        <dbReference type="Proteomes" id="UP000614601"/>
    </source>
</evidence>
<gene>
    <name evidence="1" type="ORF">BOKJ2_LOCUS2624</name>
</gene>
<organism evidence="1 2">
    <name type="scientific">Bursaphelenchus okinawaensis</name>
    <dbReference type="NCBI Taxonomy" id="465554"/>
    <lineage>
        <taxon>Eukaryota</taxon>
        <taxon>Metazoa</taxon>
        <taxon>Ecdysozoa</taxon>
        <taxon>Nematoda</taxon>
        <taxon>Chromadorea</taxon>
        <taxon>Rhabditida</taxon>
        <taxon>Tylenchina</taxon>
        <taxon>Tylenchomorpha</taxon>
        <taxon>Aphelenchoidea</taxon>
        <taxon>Aphelenchoididae</taxon>
        <taxon>Bursaphelenchus</taxon>
    </lineage>
</organism>
<sequence length="98" mass="11233">MKTYHTRTPSRSLPTPRFTDVVPLNIDDDFCHHNDLYLPLYGLTREVAIIRLSFKATITAPIRHRAPWIMLPYGGSIQTLLQEFKSAAKVTDINSQLH</sequence>
<accession>A0A811K1M8</accession>
<proteinExistence type="predicted"/>
<evidence type="ECO:0000313" key="1">
    <source>
        <dbReference type="EMBL" id="CAD5209326.1"/>
    </source>
</evidence>
<comment type="caution">
    <text evidence="1">The sequence shown here is derived from an EMBL/GenBank/DDBJ whole genome shotgun (WGS) entry which is preliminary data.</text>
</comment>
<name>A0A811K1M8_9BILA</name>
<keyword evidence="2" id="KW-1185">Reference proteome</keyword>
<dbReference type="Proteomes" id="UP000783686">
    <property type="component" value="Unassembled WGS sequence"/>
</dbReference>